<dbReference type="Pfam" id="PF26082">
    <property type="entry name" value="zf-C2H2_AcuF"/>
    <property type="match status" value="1"/>
</dbReference>
<protein>
    <recommendedName>
        <fullName evidence="2">Oxidoreductase acuF-like C2H2 type zinc-finger domain-containing protein</fullName>
    </recommendedName>
</protein>
<dbReference type="InterPro" id="IPR058925">
    <property type="entry name" value="zf-C2H2_AcuF"/>
</dbReference>
<evidence type="ECO:0000313" key="4">
    <source>
        <dbReference type="Proteomes" id="UP000250140"/>
    </source>
</evidence>
<feature type="compositionally biased region" description="Basic residues" evidence="1">
    <location>
        <begin position="1"/>
        <end position="11"/>
    </location>
</feature>
<gene>
    <name evidence="3" type="ORF">AOQ84DRAFT_10949</name>
</gene>
<feature type="domain" description="Oxidoreductase acuF-like C2H2 type zinc-finger" evidence="2">
    <location>
        <begin position="126"/>
        <end position="154"/>
    </location>
</feature>
<evidence type="ECO:0000259" key="2">
    <source>
        <dbReference type="Pfam" id="PF26082"/>
    </source>
</evidence>
<dbReference type="PANTHER" id="PTHR35391">
    <property type="entry name" value="C2H2-TYPE DOMAIN-CONTAINING PROTEIN-RELATED"/>
    <property type="match status" value="1"/>
</dbReference>
<dbReference type="OrthoDB" id="4577595at2759"/>
<feature type="compositionally biased region" description="Acidic residues" evidence="1">
    <location>
        <begin position="296"/>
        <end position="306"/>
    </location>
</feature>
<accession>A0A8E2F3Y9</accession>
<sequence>MRRFKHRKRQHDRIAKTPKHKPDFVEPISLQSTPLQSTRSQIEQSRGAVDEQSSSQFPKAMITASAQPTQASITPTFKSELFNPPKSNISSVISSGTTLSAVGDVKFYWPGLPTRRMEDLEGNLVFECPYCFDTLEKEEALKKEKWRKHVKKDLEPYNCFHPECQSHLKMFTSDSEWLDHVRTKHATGKWVCRVKSHREALAFDNDDVFRSHLANEHEGAFPESRLHVLVKASYRPNKGPLFNGYPLGCAPETISPSTKVGIKQIDPLARHFANHLLSLAIEALPLRDDLKGSDTGEFEESSDSDAPESQRKKPLSRSDLSEVSVSGSWGSFGDTIEWEDAAELDEQRLEKRAVGLALSREAEGAFQNLQVYHLIVVFQKTLS</sequence>
<feature type="compositionally biased region" description="Polar residues" evidence="1">
    <location>
        <begin position="29"/>
        <end position="44"/>
    </location>
</feature>
<feature type="compositionally biased region" description="Basic and acidic residues" evidence="1">
    <location>
        <begin position="12"/>
        <end position="24"/>
    </location>
</feature>
<keyword evidence="4" id="KW-1185">Reference proteome</keyword>
<dbReference type="Proteomes" id="UP000250140">
    <property type="component" value="Unassembled WGS sequence"/>
</dbReference>
<proteinExistence type="predicted"/>
<dbReference type="EMBL" id="KV749345">
    <property type="protein sequence ID" value="OCL09885.1"/>
    <property type="molecule type" value="Genomic_DNA"/>
</dbReference>
<evidence type="ECO:0000313" key="3">
    <source>
        <dbReference type="EMBL" id="OCL09885.1"/>
    </source>
</evidence>
<name>A0A8E2F3Y9_9PEZI</name>
<evidence type="ECO:0000256" key="1">
    <source>
        <dbReference type="SAM" id="MobiDB-lite"/>
    </source>
</evidence>
<feature type="region of interest" description="Disordered" evidence="1">
    <location>
        <begin position="292"/>
        <end position="326"/>
    </location>
</feature>
<dbReference type="AlphaFoldDB" id="A0A8E2F3Y9"/>
<dbReference type="PANTHER" id="PTHR35391:SF7">
    <property type="entry name" value="C2H2-TYPE DOMAIN-CONTAINING PROTEIN"/>
    <property type="match status" value="1"/>
</dbReference>
<reference evidence="3 4" key="1">
    <citation type="journal article" date="2016" name="Nat. Commun.">
        <title>Ectomycorrhizal ecology is imprinted in the genome of the dominant symbiotic fungus Cenococcum geophilum.</title>
        <authorList>
            <consortium name="DOE Joint Genome Institute"/>
            <person name="Peter M."/>
            <person name="Kohler A."/>
            <person name="Ohm R.A."/>
            <person name="Kuo A."/>
            <person name="Krutzmann J."/>
            <person name="Morin E."/>
            <person name="Arend M."/>
            <person name="Barry K.W."/>
            <person name="Binder M."/>
            <person name="Choi C."/>
            <person name="Clum A."/>
            <person name="Copeland A."/>
            <person name="Grisel N."/>
            <person name="Haridas S."/>
            <person name="Kipfer T."/>
            <person name="LaButti K."/>
            <person name="Lindquist E."/>
            <person name="Lipzen A."/>
            <person name="Maire R."/>
            <person name="Meier B."/>
            <person name="Mihaltcheva S."/>
            <person name="Molinier V."/>
            <person name="Murat C."/>
            <person name="Poggeler S."/>
            <person name="Quandt C.A."/>
            <person name="Sperisen C."/>
            <person name="Tritt A."/>
            <person name="Tisserant E."/>
            <person name="Crous P.W."/>
            <person name="Henrissat B."/>
            <person name="Nehls U."/>
            <person name="Egli S."/>
            <person name="Spatafora J.W."/>
            <person name="Grigoriev I.V."/>
            <person name="Martin F.M."/>
        </authorList>
    </citation>
    <scope>NUCLEOTIDE SEQUENCE [LARGE SCALE GENOMIC DNA]</scope>
    <source>
        <strain evidence="3 4">CBS 207.34</strain>
    </source>
</reference>
<organism evidence="3 4">
    <name type="scientific">Glonium stellatum</name>
    <dbReference type="NCBI Taxonomy" id="574774"/>
    <lineage>
        <taxon>Eukaryota</taxon>
        <taxon>Fungi</taxon>
        <taxon>Dikarya</taxon>
        <taxon>Ascomycota</taxon>
        <taxon>Pezizomycotina</taxon>
        <taxon>Dothideomycetes</taxon>
        <taxon>Pleosporomycetidae</taxon>
        <taxon>Gloniales</taxon>
        <taxon>Gloniaceae</taxon>
        <taxon>Glonium</taxon>
    </lineage>
</organism>
<feature type="region of interest" description="Disordered" evidence="1">
    <location>
        <begin position="1"/>
        <end position="56"/>
    </location>
</feature>